<sequence>MIIAVLFISFALLLVLGVPLAFAMGLSAIAAIVSEGGQSLLIIPQRITASLDSFALLAVPLFILAGELMNSGGITERIVRFSRSAIGHFKGGLAQANILSNMFMAALSGSSLADLSAIGSMMIPAMTKQGYSKPYSVAITSCAALMAPIIPPSIIAVIYGSITGISIGSLFLAGALPGIMAGLGIMVIARLMADKGGATAMPRESWGQFARVGGGALPAMAVPFIIVGGILSGVFTPTEAGAVAVAYALIFGLATRRHRPGGLYALLLNAGVTTASALITLAGASLFSYVLVSSGFAQSVLAALVSLTETPSVAILLIFLLLVVLGMFVETVSALILVVPILIPVVGYYDFNGVQFGIFTLMSLVLGGLTPPVGILAMVACRIADVDYSKTFGMLMPFILWWAVATLLVAYVPFLTTWLPSLVF</sequence>
<feature type="transmembrane region" description="Helical" evidence="7">
    <location>
        <begin position="355"/>
        <end position="380"/>
    </location>
</feature>
<feature type="transmembrane region" description="Helical" evidence="7">
    <location>
        <begin position="54"/>
        <end position="74"/>
    </location>
</feature>
<evidence type="ECO:0000256" key="3">
    <source>
        <dbReference type="ARBA" id="ARBA00022519"/>
    </source>
</evidence>
<comment type="caution">
    <text evidence="7">Lacks conserved residue(s) required for the propagation of feature annotation.</text>
</comment>
<evidence type="ECO:0000256" key="4">
    <source>
        <dbReference type="ARBA" id="ARBA00022692"/>
    </source>
</evidence>
<comment type="similarity">
    <text evidence="7">Belongs to the TRAP transporter large permease family.</text>
</comment>
<comment type="function">
    <text evidence="7">Part of the tripartite ATP-independent periplasmic (TRAP) transport system.</text>
</comment>
<dbReference type="InterPro" id="IPR004681">
    <property type="entry name" value="TRAP_DctM"/>
</dbReference>
<dbReference type="GO" id="GO:0022857">
    <property type="term" value="F:transmembrane transporter activity"/>
    <property type="evidence" value="ECO:0007669"/>
    <property type="project" value="UniProtKB-UniRule"/>
</dbReference>
<dbReference type="EMBL" id="FWFZ01000017">
    <property type="protein sequence ID" value="SLN64649.1"/>
    <property type="molecule type" value="Genomic_DNA"/>
</dbReference>
<dbReference type="PANTHER" id="PTHR33362">
    <property type="entry name" value="SIALIC ACID TRAP TRANSPORTER PERMEASE PROTEIN SIAT-RELATED"/>
    <property type="match status" value="1"/>
</dbReference>
<keyword evidence="7" id="KW-0813">Transport</keyword>
<feature type="transmembrane region" description="Helical" evidence="7">
    <location>
        <begin position="135"/>
        <end position="159"/>
    </location>
</feature>
<feature type="transmembrane region" description="Helical" evidence="7">
    <location>
        <begin position="392"/>
        <end position="414"/>
    </location>
</feature>
<dbReference type="OrthoDB" id="9790209at2"/>
<evidence type="ECO:0000313" key="10">
    <source>
        <dbReference type="Proteomes" id="UP000193900"/>
    </source>
</evidence>
<evidence type="ECO:0000256" key="2">
    <source>
        <dbReference type="ARBA" id="ARBA00022475"/>
    </source>
</evidence>
<keyword evidence="4 7" id="KW-0812">Transmembrane</keyword>
<accession>A0A1Y5THV5</accession>
<feature type="transmembrane region" description="Helical" evidence="7">
    <location>
        <begin position="209"/>
        <end position="231"/>
    </location>
</feature>
<evidence type="ECO:0000259" key="8">
    <source>
        <dbReference type="Pfam" id="PF06808"/>
    </source>
</evidence>
<dbReference type="RefSeq" id="WP_085879839.1">
    <property type="nucleotide sequence ID" value="NZ_FWFZ01000017.1"/>
</dbReference>
<evidence type="ECO:0000256" key="1">
    <source>
        <dbReference type="ARBA" id="ARBA00004429"/>
    </source>
</evidence>
<dbReference type="AlphaFoldDB" id="A0A1Y5THV5"/>
<dbReference type="GO" id="GO:0005886">
    <property type="term" value="C:plasma membrane"/>
    <property type="evidence" value="ECO:0007669"/>
    <property type="project" value="UniProtKB-SubCell"/>
</dbReference>
<keyword evidence="2" id="KW-1003">Cell membrane</keyword>
<keyword evidence="5 7" id="KW-1133">Transmembrane helix</keyword>
<keyword evidence="3 7" id="KW-0997">Cell inner membrane</keyword>
<evidence type="ECO:0000256" key="7">
    <source>
        <dbReference type="RuleBase" id="RU369079"/>
    </source>
</evidence>
<comment type="subcellular location">
    <subcellularLocation>
        <location evidence="1 7">Cell inner membrane</location>
        <topology evidence="1 7">Multi-pass membrane protein</topology>
    </subcellularLocation>
</comment>
<name>A0A1Y5THV5_9RHOB</name>
<proteinExistence type="inferred from homology"/>
<keyword evidence="10" id="KW-1185">Reference proteome</keyword>
<comment type="subunit">
    <text evidence="7">The complex comprises the extracytoplasmic solute receptor protein and the two transmembrane proteins.</text>
</comment>
<gene>
    <name evidence="9" type="primary">siaT_8</name>
    <name evidence="9" type="ORF">ROA7023_03035</name>
</gene>
<dbReference type="InterPro" id="IPR010656">
    <property type="entry name" value="DctM"/>
</dbReference>
<feature type="transmembrane region" description="Helical" evidence="7">
    <location>
        <begin position="237"/>
        <end position="254"/>
    </location>
</feature>
<evidence type="ECO:0000313" key="9">
    <source>
        <dbReference type="EMBL" id="SLN64649.1"/>
    </source>
</evidence>
<protein>
    <recommendedName>
        <fullName evidence="7">TRAP transporter large permease protein</fullName>
    </recommendedName>
</protein>
<keyword evidence="6 7" id="KW-0472">Membrane</keyword>
<dbReference type="PIRSF" id="PIRSF006066">
    <property type="entry name" value="HI0050"/>
    <property type="match status" value="1"/>
</dbReference>
<feature type="transmembrane region" description="Helical" evidence="7">
    <location>
        <begin position="165"/>
        <end position="188"/>
    </location>
</feature>
<evidence type="ECO:0000256" key="5">
    <source>
        <dbReference type="ARBA" id="ARBA00022989"/>
    </source>
</evidence>
<reference evidence="9 10" key="1">
    <citation type="submission" date="2017-03" db="EMBL/GenBank/DDBJ databases">
        <authorList>
            <person name="Afonso C.L."/>
            <person name="Miller P.J."/>
            <person name="Scott M.A."/>
            <person name="Spackman E."/>
            <person name="Goraichik I."/>
            <person name="Dimitrov K.M."/>
            <person name="Suarez D.L."/>
            <person name="Swayne D.E."/>
        </authorList>
    </citation>
    <scope>NUCLEOTIDE SEQUENCE [LARGE SCALE GENOMIC DNA]</scope>
    <source>
        <strain evidence="9 10">CECT 7023</strain>
    </source>
</reference>
<feature type="transmembrane region" description="Helical" evidence="7">
    <location>
        <begin position="314"/>
        <end position="343"/>
    </location>
</feature>
<feature type="domain" description="TRAP C4-dicarboxylate transport system permease DctM subunit" evidence="8">
    <location>
        <begin position="7"/>
        <end position="413"/>
    </location>
</feature>
<dbReference type="Proteomes" id="UP000193900">
    <property type="component" value="Unassembled WGS sequence"/>
</dbReference>
<dbReference type="Pfam" id="PF06808">
    <property type="entry name" value="DctM"/>
    <property type="match status" value="1"/>
</dbReference>
<evidence type="ECO:0000256" key="6">
    <source>
        <dbReference type="ARBA" id="ARBA00023136"/>
    </source>
</evidence>
<dbReference type="PANTHER" id="PTHR33362:SF2">
    <property type="entry name" value="TRAP TRANSPORTER LARGE PERMEASE PROTEIN"/>
    <property type="match status" value="1"/>
</dbReference>
<dbReference type="NCBIfam" id="TIGR00786">
    <property type="entry name" value="dctM"/>
    <property type="match status" value="1"/>
</dbReference>
<organism evidence="9 10">
    <name type="scientific">Roseisalinus antarcticus</name>
    <dbReference type="NCBI Taxonomy" id="254357"/>
    <lineage>
        <taxon>Bacteria</taxon>
        <taxon>Pseudomonadati</taxon>
        <taxon>Pseudomonadota</taxon>
        <taxon>Alphaproteobacteria</taxon>
        <taxon>Rhodobacterales</taxon>
        <taxon>Roseobacteraceae</taxon>
        <taxon>Roseisalinus</taxon>
    </lineage>
</organism>
<feature type="transmembrane region" description="Helical" evidence="7">
    <location>
        <begin position="261"/>
        <end position="280"/>
    </location>
</feature>